<evidence type="ECO:0000256" key="3">
    <source>
        <dbReference type="ARBA" id="ARBA00016855"/>
    </source>
</evidence>
<proteinExistence type="inferred from homology"/>
<name>A0A8D2LP54_VARKO</name>
<reference evidence="7" key="1">
    <citation type="submission" date="2025-08" db="UniProtKB">
        <authorList>
            <consortium name="Ensembl"/>
        </authorList>
    </citation>
    <scope>IDENTIFICATION</scope>
</reference>
<dbReference type="PANTHER" id="PTHR31454">
    <property type="entry name" value="ACTIVE REGULATOR OF SIRT1"/>
    <property type="match status" value="1"/>
</dbReference>
<dbReference type="Ensembl" id="ENSVKKT00000025602.1">
    <property type="protein sequence ID" value="ENSVKKP00000024992.1"/>
    <property type="gene ID" value="ENSVKKG00000016455.1"/>
</dbReference>
<organism evidence="7 8">
    <name type="scientific">Varanus komodoensis</name>
    <name type="common">Komodo dragon</name>
    <dbReference type="NCBI Taxonomy" id="61221"/>
    <lineage>
        <taxon>Eukaryota</taxon>
        <taxon>Metazoa</taxon>
        <taxon>Chordata</taxon>
        <taxon>Craniata</taxon>
        <taxon>Vertebrata</taxon>
        <taxon>Euteleostomi</taxon>
        <taxon>Lepidosauria</taxon>
        <taxon>Squamata</taxon>
        <taxon>Bifurcata</taxon>
        <taxon>Unidentata</taxon>
        <taxon>Episquamata</taxon>
        <taxon>Toxicofera</taxon>
        <taxon>Anguimorpha</taxon>
        <taxon>Paleoanguimorpha</taxon>
        <taxon>Varanoidea</taxon>
        <taxon>Varanidae</taxon>
        <taxon>Varanus</taxon>
    </lineage>
</organism>
<dbReference type="PANTHER" id="PTHR31454:SF2">
    <property type="entry name" value="ACTIVE REGULATOR OF SIRT1"/>
    <property type="match status" value="1"/>
</dbReference>
<dbReference type="AlphaFoldDB" id="A0A8D2LP54"/>
<keyword evidence="4" id="KW-0539">Nucleus</keyword>
<dbReference type="Proteomes" id="UP000694545">
    <property type="component" value="Unplaced"/>
</dbReference>
<dbReference type="Pfam" id="PF15684">
    <property type="entry name" value="AROS"/>
    <property type="match status" value="1"/>
</dbReference>
<comment type="subcellular location">
    <subcellularLocation>
        <location evidence="1">Nucleus</location>
        <location evidence="1">Nucleolus</location>
    </subcellularLocation>
</comment>
<evidence type="ECO:0000256" key="1">
    <source>
        <dbReference type="ARBA" id="ARBA00004604"/>
    </source>
</evidence>
<dbReference type="GO" id="GO:0019899">
    <property type="term" value="F:enzyme binding"/>
    <property type="evidence" value="ECO:0007669"/>
    <property type="project" value="TreeGrafter"/>
</dbReference>
<reference evidence="7" key="2">
    <citation type="submission" date="2025-09" db="UniProtKB">
        <authorList>
            <consortium name="Ensembl"/>
        </authorList>
    </citation>
    <scope>IDENTIFICATION</scope>
</reference>
<feature type="compositionally biased region" description="Polar residues" evidence="6">
    <location>
        <begin position="16"/>
        <end position="33"/>
    </location>
</feature>
<dbReference type="GO" id="GO:0005730">
    <property type="term" value="C:nucleolus"/>
    <property type="evidence" value="ECO:0007669"/>
    <property type="project" value="UniProtKB-SubCell"/>
</dbReference>
<evidence type="ECO:0000256" key="4">
    <source>
        <dbReference type="ARBA" id="ARBA00023242"/>
    </source>
</evidence>
<sequence length="106" mass="11919">MSASLLRKGLELLETTGVSSSQPKRAATTAQSNKQLLKRTKKKKLFSQSKRETSTVKGKVTKSALEEYRKCQAIDHFQENMLYMMNNQFVADSTITQKVGLFSISL</sequence>
<dbReference type="PRINTS" id="PR02029">
    <property type="entry name" value="ACTREGSIRT1"/>
</dbReference>
<evidence type="ECO:0000256" key="2">
    <source>
        <dbReference type="ARBA" id="ARBA00007318"/>
    </source>
</evidence>
<protein>
    <recommendedName>
        <fullName evidence="3">Active regulator of SIRT1</fullName>
    </recommendedName>
    <alternativeName>
        <fullName evidence="5">40S ribosomal protein S19-binding protein 1</fullName>
    </alternativeName>
</protein>
<feature type="compositionally biased region" description="Basic residues" evidence="6">
    <location>
        <begin position="36"/>
        <end position="45"/>
    </location>
</feature>
<evidence type="ECO:0000313" key="8">
    <source>
        <dbReference type="Proteomes" id="UP000694545"/>
    </source>
</evidence>
<dbReference type="InterPro" id="IPR023262">
    <property type="entry name" value="AROS"/>
</dbReference>
<keyword evidence="8" id="KW-1185">Reference proteome</keyword>
<evidence type="ECO:0000313" key="7">
    <source>
        <dbReference type="Ensembl" id="ENSVKKP00000024992.1"/>
    </source>
</evidence>
<evidence type="ECO:0000256" key="5">
    <source>
        <dbReference type="ARBA" id="ARBA00032748"/>
    </source>
</evidence>
<feature type="region of interest" description="Disordered" evidence="6">
    <location>
        <begin position="16"/>
        <end position="52"/>
    </location>
</feature>
<accession>A0A8D2LP54</accession>
<comment type="similarity">
    <text evidence="2">Belongs to the AROS family.</text>
</comment>
<evidence type="ECO:0000256" key="6">
    <source>
        <dbReference type="SAM" id="MobiDB-lite"/>
    </source>
</evidence>